<evidence type="ECO:0000256" key="5">
    <source>
        <dbReference type="ARBA" id="ARBA00022750"/>
    </source>
</evidence>
<keyword evidence="2" id="KW-1003">Cell membrane</keyword>
<keyword evidence="4 10" id="KW-0812">Transmembrane</keyword>
<reference evidence="12" key="1">
    <citation type="submission" date="2017-09" db="EMBL/GenBank/DDBJ databases">
        <title>Depth-based differentiation of microbial function through sediment-hosted aquifers and enrichment of novel symbionts in the deep terrestrial subsurface.</title>
        <authorList>
            <person name="Probst A.J."/>
            <person name="Ladd B."/>
            <person name="Jarett J.K."/>
            <person name="Geller-Mcgrath D.E."/>
            <person name="Sieber C.M.K."/>
            <person name="Emerson J.B."/>
            <person name="Anantharaman K."/>
            <person name="Thomas B.C."/>
            <person name="Malmstrom R."/>
            <person name="Stieglmeier M."/>
            <person name="Klingl A."/>
            <person name="Woyke T."/>
            <person name="Ryan C.M."/>
            <person name="Banfield J.F."/>
        </authorList>
    </citation>
    <scope>NUCLEOTIDE SEQUENCE [LARGE SCALE GENOMIC DNA]</scope>
</reference>
<organism evidence="11 12">
    <name type="scientific">Candidatus Uhrbacteria bacterium CG_4_9_14_3_um_filter_41_35</name>
    <dbReference type="NCBI Taxonomy" id="1975034"/>
    <lineage>
        <taxon>Bacteria</taxon>
        <taxon>Candidatus Uhriibacteriota</taxon>
    </lineage>
</organism>
<dbReference type="GO" id="GO:0016020">
    <property type="term" value="C:membrane"/>
    <property type="evidence" value="ECO:0007669"/>
    <property type="project" value="InterPro"/>
</dbReference>
<dbReference type="PANTHER" id="PTHR33695:SF1">
    <property type="entry name" value="LIPOPROTEIN SIGNAL PEPTIDASE"/>
    <property type="match status" value="1"/>
</dbReference>
<evidence type="ECO:0000313" key="11">
    <source>
        <dbReference type="EMBL" id="PJA45893.1"/>
    </source>
</evidence>
<keyword evidence="3" id="KW-0645">Protease</keyword>
<dbReference type="Pfam" id="PF01252">
    <property type="entry name" value="Peptidase_A8"/>
    <property type="match status" value="1"/>
</dbReference>
<evidence type="ECO:0000256" key="3">
    <source>
        <dbReference type="ARBA" id="ARBA00022670"/>
    </source>
</evidence>
<evidence type="ECO:0000256" key="4">
    <source>
        <dbReference type="ARBA" id="ARBA00022692"/>
    </source>
</evidence>
<keyword evidence="7 10" id="KW-1133">Transmembrane helix</keyword>
<evidence type="ECO:0000256" key="7">
    <source>
        <dbReference type="ARBA" id="ARBA00022989"/>
    </source>
</evidence>
<feature type="transmembrane region" description="Helical" evidence="10">
    <location>
        <begin position="73"/>
        <end position="94"/>
    </location>
</feature>
<dbReference type="InterPro" id="IPR001872">
    <property type="entry name" value="Peptidase_A8"/>
</dbReference>
<dbReference type="EMBL" id="PFWT01000023">
    <property type="protein sequence ID" value="PJA45893.1"/>
    <property type="molecule type" value="Genomic_DNA"/>
</dbReference>
<evidence type="ECO:0000256" key="2">
    <source>
        <dbReference type="ARBA" id="ARBA00022475"/>
    </source>
</evidence>
<gene>
    <name evidence="11" type="ORF">CO173_04240</name>
</gene>
<keyword evidence="5" id="KW-0064">Aspartyl protease</keyword>
<dbReference type="AlphaFoldDB" id="A0A2M7XDE8"/>
<name>A0A2M7XDE8_9BACT</name>
<keyword evidence="6" id="KW-0378">Hydrolase</keyword>
<evidence type="ECO:0000256" key="1">
    <source>
        <dbReference type="ARBA" id="ARBA00006139"/>
    </source>
</evidence>
<keyword evidence="8 10" id="KW-0472">Membrane</keyword>
<accession>A0A2M7XDE8</accession>
<evidence type="ECO:0000256" key="6">
    <source>
        <dbReference type="ARBA" id="ARBA00022801"/>
    </source>
</evidence>
<evidence type="ECO:0000256" key="10">
    <source>
        <dbReference type="SAM" id="Phobius"/>
    </source>
</evidence>
<dbReference type="PANTHER" id="PTHR33695">
    <property type="entry name" value="LIPOPROTEIN SIGNAL PEPTIDASE"/>
    <property type="match status" value="1"/>
</dbReference>
<evidence type="ECO:0000256" key="8">
    <source>
        <dbReference type="ARBA" id="ARBA00023136"/>
    </source>
</evidence>
<feature type="transmembrane region" description="Helical" evidence="10">
    <location>
        <begin position="132"/>
        <end position="159"/>
    </location>
</feature>
<proteinExistence type="inferred from homology"/>
<dbReference type="PRINTS" id="PR00781">
    <property type="entry name" value="LIPOSIGPTASE"/>
</dbReference>
<dbReference type="Proteomes" id="UP000231263">
    <property type="component" value="Unassembled WGS sequence"/>
</dbReference>
<comment type="similarity">
    <text evidence="1 9">Belongs to the peptidase A8 family.</text>
</comment>
<feature type="transmembrane region" description="Helical" evidence="10">
    <location>
        <begin position="106"/>
        <end position="126"/>
    </location>
</feature>
<comment type="caution">
    <text evidence="11">The sequence shown here is derived from an EMBL/GenBank/DDBJ whole genome shotgun (WGS) entry which is preliminary data.</text>
</comment>
<dbReference type="GO" id="GO:0006508">
    <property type="term" value="P:proteolysis"/>
    <property type="evidence" value="ECO:0007669"/>
    <property type="project" value="UniProtKB-KW"/>
</dbReference>
<evidence type="ECO:0000313" key="12">
    <source>
        <dbReference type="Proteomes" id="UP000231263"/>
    </source>
</evidence>
<evidence type="ECO:0000256" key="9">
    <source>
        <dbReference type="RuleBase" id="RU004181"/>
    </source>
</evidence>
<feature type="transmembrane region" description="Helical" evidence="10">
    <location>
        <begin position="23"/>
        <end position="44"/>
    </location>
</feature>
<dbReference type="GO" id="GO:0004190">
    <property type="term" value="F:aspartic-type endopeptidase activity"/>
    <property type="evidence" value="ECO:0007669"/>
    <property type="project" value="UniProtKB-KW"/>
</dbReference>
<protein>
    <submittedName>
        <fullName evidence="11">Uncharacterized protein</fullName>
    </submittedName>
</protein>
<sequence>MLPRALPVKKPLLRNFSVTRSKATNLILFSIIVAILDGVFKFFALTRLPNEGSRALFPIDFLLHKNPGIAFDIPIPMIIIFLLTLVIVFSLAKFGIKTWKHEPEKSLASALIVIGALGNLFDRFLNNFTTDYIILFGRSAINLSDILIISGTILLLWYTEDRKRRTLSK</sequence>